<proteinExistence type="predicted"/>
<dbReference type="AlphaFoldDB" id="A0A7S4HSZ9"/>
<evidence type="ECO:0000313" key="1">
    <source>
        <dbReference type="EMBL" id="CAE2208369.1"/>
    </source>
</evidence>
<gene>
    <name evidence="1" type="ORF">OAUR00152_LOCUS3582</name>
</gene>
<dbReference type="EMBL" id="HBKQ01005153">
    <property type="protein sequence ID" value="CAE2208369.1"/>
    <property type="molecule type" value="Transcribed_RNA"/>
</dbReference>
<sequence>MPRSVSRARRGEAREALRPIFVNGGPPHFLEDWTPPSLGTFGTARNKRSLSLAFEWLDLRTRKGCAVSNPVLFPLERKWAQLAQCIIVSDSLPTTEQSCKVMQQGMFEYIHAKRVFSSGGTTVGILIRTYIHTCL</sequence>
<name>A0A7S4HSZ9_9STRA</name>
<protein>
    <submittedName>
        <fullName evidence="1">Uncharacterized protein</fullName>
    </submittedName>
</protein>
<accession>A0A7S4HSZ9</accession>
<organism evidence="1">
    <name type="scientific">Odontella aurita</name>
    <dbReference type="NCBI Taxonomy" id="265563"/>
    <lineage>
        <taxon>Eukaryota</taxon>
        <taxon>Sar</taxon>
        <taxon>Stramenopiles</taxon>
        <taxon>Ochrophyta</taxon>
        <taxon>Bacillariophyta</taxon>
        <taxon>Mediophyceae</taxon>
        <taxon>Biddulphiophycidae</taxon>
        <taxon>Eupodiscales</taxon>
        <taxon>Odontellaceae</taxon>
        <taxon>Odontella</taxon>
    </lineage>
</organism>
<reference evidence="1" key="1">
    <citation type="submission" date="2021-01" db="EMBL/GenBank/DDBJ databases">
        <authorList>
            <person name="Corre E."/>
            <person name="Pelletier E."/>
            <person name="Niang G."/>
            <person name="Scheremetjew M."/>
            <person name="Finn R."/>
            <person name="Kale V."/>
            <person name="Holt S."/>
            <person name="Cochrane G."/>
            <person name="Meng A."/>
            <person name="Brown T."/>
            <person name="Cohen L."/>
        </authorList>
    </citation>
    <scope>NUCLEOTIDE SEQUENCE</scope>
    <source>
        <strain evidence="1">Isolate 1302-5</strain>
    </source>
</reference>